<reference evidence="2 3" key="1">
    <citation type="submission" date="2018-08" db="EMBL/GenBank/DDBJ databases">
        <title>Erythrobacter zhengii sp.nov., a bacterium isolated from deep-sea sediment.</title>
        <authorList>
            <person name="Fang C."/>
            <person name="Wu Y.-H."/>
            <person name="Sun C."/>
            <person name="Wang H."/>
            <person name="Cheng H."/>
            <person name="Meng F.-X."/>
            <person name="Wang C.-S."/>
            <person name="Xu X.-W."/>
        </authorList>
    </citation>
    <scope>NUCLEOTIDE SEQUENCE [LARGE SCALE GENOMIC DNA]</scope>
    <source>
        <strain evidence="2 3">CCTCC AB 2015396</strain>
    </source>
</reference>
<name>A0A3A1P9E0_9SPHN</name>
<evidence type="ECO:0000259" key="1">
    <source>
        <dbReference type="Pfam" id="PF04480"/>
    </source>
</evidence>
<dbReference type="OrthoDB" id="9798754at2"/>
<dbReference type="InterPro" id="IPR011335">
    <property type="entry name" value="Restrct_endonuc-II-like"/>
</dbReference>
<dbReference type="AlphaFoldDB" id="A0A3A1P9E0"/>
<proteinExistence type="predicted"/>
<comment type="caution">
    <text evidence="2">The sequence shown here is derived from an EMBL/GenBank/DDBJ whole genome shotgun (WGS) entry which is preliminary data.</text>
</comment>
<dbReference type="SUPFAM" id="SSF52980">
    <property type="entry name" value="Restriction endonuclease-like"/>
    <property type="match status" value="1"/>
</dbReference>
<dbReference type="Gene3D" id="3.40.960.10">
    <property type="entry name" value="VSR Endonuclease"/>
    <property type="match status" value="1"/>
</dbReference>
<evidence type="ECO:0000313" key="3">
    <source>
        <dbReference type="Proteomes" id="UP000265366"/>
    </source>
</evidence>
<dbReference type="PANTHER" id="PTHR38590">
    <property type="entry name" value="BLL0828 PROTEIN"/>
    <property type="match status" value="1"/>
</dbReference>
<protein>
    <submittedName>
        <fullName evidence="2">DUF559 domain-containing protein</fullName>
    </submittedName>
</protein>
<organism evidence="2 3">
    <name type="scientific">Aurantiacibacter xanthus</name>
    <dbReference type="NCBI Taxonomy" id="1784712"/>
    <lineage>
        <taxon>Bacteria</taxon>
        <taxon>Pseudomonadati</taxon>
        <taxon>Pseudomonadota</taxon>
        <taxon>Alphaproteobacteria</taxon>
        <taxon>Sphingomonadales</taxon>
        <taxon>Erythrobacteraceae</taxon>
        <taxon>Aurantiacibacter</taxon>
    </lineage>
</organism>
<sequence length="140" mass="15808">MITGPRETVKHARKLRSEMTLPERKLWTELRQRPGGFKFRRQHPAGVYVLDFYCASARLAIEVDGFAHDSAGAATRDARRSVWLRSQGIATTRIPARLILDEVEPVVVRIVEICRERVAFLRPVPLHHPADGPPPPVGED</sequence>
<keyword evidence="3" id="KW-1185">Reference proteome</keyword>
<dbReference type="PANTHER" id="PTHR38590:SF1">
    <property type="entry name" value="BLL0828 PROTEIN"/>
    <property type="match status" value="1"/>
</dbReference>
<dbReference type="Pfam" id="PF04480">
    <property type="entry name" value="DUF559"/>
    <property type="match status" value="1"/>
</dbReference>
<dbReference type="InterPro" id="IPR007569">
    <property type="entry name" value="DUF559"/>
</dbReference>
<dbReference type="InterPro" id="IPR047216">
    <property type="entry name" value="Endonuclease_DUF559_bact"/>
</dbReference>
<dbReference type="EMBL" id="QXFM01000060">
    <property type="protein sequence ID" value="RIV89566.1"/>
    <property type="molecule type" value="Genomic_DNA"/>
</dbReference>
<evidence type="ECO:0000313" key="2">
    <source>
        <dbReference type="EMBL" id="RIV89566.1"/>
    </source>
</evidence>
<dbReference type="CDD" id="cd01038">
    <property type="entry name" value="Endonuclease_DUF559"/>
    <property type="match status" value="1"/>
</dbReference>
<feature type="domain" description="DUF559" evidence="1">
    <location>
        <begin position="9"/>
        <end position="114"/>
    </location>
</feature>
<accession>A0A3A1P9E0</accession>
<gene>
    <name evidence="2" type="ORF">D2V17_06005</name>
</gene>
<dbReference type="Proteomes" id="UP000265366">
    <property type="component" value="Unassembled WGS sequence"/>
</dbReference>
<dbReference type="RefSeq" id="WP_119592196.1">
    <property type="nucleotide sequence ID" value="NZ_QXFM01000060.1"/>
</dbReference>